<evidence type="ECO:0000259" key="1">
    <source>
        <dbReference type="Pfam" id="PF17517"/>
    </source>
</evidence>
<sequence>MIGAKISATKPISVTNGNFNGIYTNQNFSNNDILMDQAVPVERLGNNFVVVKGNAPISSGMETLLVVATQDNTQITVNGNPTGVTLNEGDYTMIDGNNYILQGNNNYNMSVSTSKNAYVYQLLGGTSSGSVHAAGGFNYIPPLSCFLPNKVDEIGFINNIGITTYNTKLNIITQTGASVTLNGTPIPTVNGPYPVAGNTDWVTYSVPNVTGTVTVQSTKSVTAGIAGGSGAVGYGGYFAGFSSVPVIVKTGDCYAGILLQVDNSYDAYQWYLNGNPIPGANNYTINPELYGAGNYTVLITKNNCESKLTEVYQYTLCPPLAVHQQTMGSCNSLQILPVFTNSSQTIVPSLTQIIAPPAIGNVSVNSTSGVITYTPPAGLTADAQTTFVYYIQAAGTNADFEYIRVNIDIDVLQTTNASITSCGDASGSGLFDLTSVSVTPDPAATVTYFTNSNLTGAISNPTSYQGTAGIVYANVTSSFGCSKMAEIQLTVNPSPNITASNFNGILCDNDFDGTISVDFQTITPQIVTNANLFNVKYYTNQADANAGNNNNLPNNWSFTAATTVYVRVESAAGNCPPALDQINFSFGNRITTIVSNHSAIVCDADGNGSESVNLSTYQNAFTADPAVTFSYHNSLANAQNNVNALPATQTITGTATYFIRLQHPTECVNVVQLNLNLETIQMTAATLTSCETTAGNGIFNLTSANITTNTGVTYSYFSNAALTNVINNPTNYTSANATVYVQVTSPNSCSAVTTIALSVIPSPNINTGNFNGLLCDNNFDGNIEVNFNSVTPQIVNNANLFTVRYYLSQADANAGNNNTLPANWSYSSPTTVYVRVDAISGNCTAVFGQISFGIGEKIPLLIRDGYSELCDDNLDGVLQVNLNSYKNLFTANPAVAMTFYLTLADAQNAANAISSTQTLTGLNEFYVRFEGNSGCPNTAKLSLKLKVPKESATLTDQIICPGGTTILDAGPGFSKYLWSTGAVTPSINVGVGNYYVDLNFDGCVYRQYVTVSPSVAPVIDKIEIKGTTATVFVSGATAPYQYSLDGITYQSSNVFNNLPKGPHTVYVISAEKCIPVTQKFLILNLINAITPNSDGINDVLDYSDLKSKSDVSIAIYDRYGKRIFSSDSNNYIWNGTLNGYPLSTGTYWYILKWREPGTVEKVEYHGWVLLKNRE</sequence>
<gene>
    <name evidence="2" type="ORF">DQ356_01910</name>
</gene>
<protein>
    <submittedName>
        <fullName evidence="2">Gliding motility-associated C-terminal domain-containing protein</fullName>
    </submittedName>
</protein>
<dbReference type="NCBIfam" id="TIGR04131">
    <property type="entry name" value="Bac_Flav_CTERM"/>
    <property type="match status" value="1"/>
</dbReference>
<dbReference type="Proteomes" id="UP000252172">
    <property type="component" value="Unassembled WGS sequence"/>
</dbReference>
<dbReference type="Pfam" id="PF17517">
    <property type="entry name" value="IgGFc_binding"/>
    <property type="match status" value="1"/>
</dbReference>
<organism evidence="2 3">
    <name type="scientific">Chryseobacterium lacus</name>
    <dbReference type="NCBI Taxonomy" id="2058346"/>
    <lineage>
        <taxon>Bacteria</taxon>
        <taxon>Pseudomonadati</taxon>
        <taxon>Bacteroidota</taxon>
        <taxon>Flavobacteriia</taxon>
        <taxon>Flavobacteriales</taxon>
        <taxon>Weeksellaceae</taxon>
        <taxon>Chryseobacterium group</taxon>
        <taxon>Chryseobacterium</taxon>
    </lineage>
</organism>
<dbReference type="InterPro" id="IPR035234">
    <property type="entry name" value="IgGFc-bd_N"/>
</dbReference>
<dbReference type="EMBL" id="QPIE01000001">
    <property type="protein sequence ID" value="RCU44988.1"/>
    <property type="molecule type" value="Genomic_DNA"/>
</dbReference>
<feature type="domain" description="IgGFc-binding protein N-terminal" evidence="1">
    <location>
        <begin position="2"/>
        <end position="227"/>
    </location>
</feature>
<evidence type="ECO:0000313" key="2">
    <source>
        <dbReference type="EMBL" id="RCU44988.1"/>
    </source>
</evidence>
<dbReference type="OrthoDB" id="9765926at2"/>
<evidence type="ECO:0000313" key="3">
    <source>
        <dbReference type="Proteomes" id="UP000252172"/>
    </source>
</evidence>
<comment type="caution">
    <text evidence="2">The sequence shown here is derived from an EMBL/GenBank/DDBJ whole genome shotgun (WGS) entry which is preliminary data.</text>
</comment>
<proteinExistence type="predicted"/>
<accession>A0A368N3C7</accession>
<name>A0A368N3C7_9FLAO</name>
<dbReference type="AlphaFoldDB" id="A0A368N3C7"/>
<keyword evidence="3" id="KW-1185">Reference proteome</keyword>
<dbReference type="Pfam" id="PF13585">
    <property type="entry name" value="CHU_C"/>
    <property type="match status" value="1"/>
</dbReference>
<dbReference type="InterPro" id="IPR026341">
    <property type="entry name" value="T9SS_type_B"/>
</dbReference>
<reference evidence="2 3" key="1">
    <citation type="submission" date="2018-07" db="EMBL/GenBank/DDBJ databases">
        <title>Chryseobacterium lacus sp. nov., isolated from lake water.</title>
        <authorList>
            <person name="Li C.-M."/>
        </authorList>
    </citation>
    <scope>NUCLEOTIDE SEQUENCE [LARGE SCALE GENOMIC DNA]</scope>
    <source>
        <strain evidence="2 3">YLOS41</strain>
    </source>
</reference>